<keyword evidence="5" id="KW-1185">Reference proteome</keyword>
<dbReference type="EC" id="3.-.-.-" evidence="4"/>
<dbReference type="PANTHER" id="PTHR35527:SF2">
    <property type="entry name" value="HYDROLASE"/>
    <property type="match status" value="1"/>
</dbReference>
<dbReference type="EC" id="3.5.1.24" evidence="4"/>
<evidence type="ECO:0000313" key="5">
    <source>
        <dbReference type="Proteomes" id="UP000053226"/>
    </source>
</evidence>
<dbReference type="OrthoDB" id="9794717at2"/>
<accession>A0A0N0IBV7</accession>
<dbReference type="RefSeq" id="WP_053907027.1">
    <property type="nucleotide sequence ID" value="NZ_CAWMUS010000003.1"/>
</dbReference>
<dbReference type="AlphaFoldDB" id="A0A0N0IBV7"/>
<dbReference type="Gene3D" id="3.60.60.10">
    <property type="entry name" value="Penicillin V Acylase, Chain A"/>
    <property type="match status" value="1"/>
</dbReference>
<dbReference type="GO" id="GO:0045302">
    <property type="term" value="F:choloylglycine hydrolase activity"/>
    <property type="evidence" value="ECO:0007669"/>
    <property type="project" value="UniProtKB-EC"/>
</dbReference>
<dbReference type="EMBL" id="LGAA01000003">
    <property type="protein sequence ID" value="KPD04140.1"/>
    <property type="molecule type" value="Genomic_DNA"/>
</dbReference>
<dbReference type="Proteomes" id="UP000053226">
    <property type="component" value="Unassembled WGS sequence"/>
</dbReference>
<comment type="caution">
    <text evidence="4">The sequence shown here is derived from an EMBL/GenBank/DDBJ whole genome shotgun (WGS) entry which is preliminary data.</text>
</comment>
<feature type="domain" description="Choloylglycine hydrolase/NAAA C-terminal" evidence="3">
    <location>
        <begin position="2"/>
        <end position="323"/>
    </location>
</feature>
<dbReference type="Pfam" id="PF02275">
    <property type="entry name" value="CBAH"/>
    <property type="match status" value="1"/>
</dbReference>
<evidence type="ECO:0000313" key="4">
    <source>
        <dbReference type="EMBL" id="KPD04140.1"/>
    </source>
</evidence>
<name>A0A0N0IBV7_9GAMM</name>
<evidence type="ECO:0000256" key="2">
    <source>
        <dbReference type="ARBA" id="ARBA00022801"/>
    </source>
</evidence>
<dbReference type="PANTHER" id="PTHR35527">
    <property type="entry name" value="CHOLOYLGLYCINE HYDROLASE"/>
    <property type="match status" value="1"/>
</dbReference>
<organism evidence="4 5">
    <name type="scientific">Moellerella wisconsensis ATCC 35017</name>
    <dbReference type="NCBI Taxonomy" id="1354267"/>
    <lineage>
        <taxon>Bacteria</taxon>
        <taxon>Pseudomonadati</taxon>
        <taxon>Pseudomonadota</taxon>
        <taxon>Gammaproteobacteria</taxon>
        <taxon>Enterobacterales</taxon>
        <taxon>Morganellaceae</taxon>
        <taxon>Moellerella</taxon>
    </lineage>
</organism>
<proteinExistence type="inferred from homology"/>
<dbReference type="SUPFAM" id="SSF56235">
    <property type="entry name" value="N-terminal nucleophile aminohydrolases (Ntn hydrolases)"/>
    <property type="match status" value="1"/>
</dbReference>
<dbReference type="InterPro" id="IPR052193">
    <property type="entry name" value="Peptidase_C59"/>
</dbReference>
<evidence type="ECO:0000256" key="1">
    <source>
        <dbReference type="ARBA" id="ARBA00006625"/>
    </source>
</evidence>
<dbReference type="InterPro" id="IPR029132">
    <property type="entry name" value="CBAH/NAAA_C"/>
</dbReference>
<comment type="similarity">
    <text evidence="1">Belongs to the peptidase C59 family.</text>
</comment>
<gene>
    <name evidence="4" type="ORF">M992_0246</name>
</gene>
<protein>
    <submittedName>
        <fullName evidence="4">Choloylglycine hydrolase</fullName>
        <ecNumber evidence="4">3.-.-.-</ecNumber>
        <ecNumber evidence="4">3.5.1.24</ecNumber>
    </submittedName>
</protein>
<evidence type="ECO:0000259" key="3">
    <source>
        <dbReference type="Pfam" id="PF02275"/>
    </source>
</evidence>
<reference evidence="4 5" key="1">
    <citation type="submission" date="2015-07" db="EMBL/GenBank/DDBJ databases">
        <title>ATOL: Assembling a taxonomically balanced genome-scale reconstruction of the evolutionary history of the Enterobacteriaceae.</title>
        <authorList>
            <person name="Plunkett G.III."/>
            <person name="Neeno-Eckwall E.C."/>
            <person name="Glasner J.D."/>
            <person name="Perna N.T."/>
        </authorList>
    </citation>
    <scope>NUCLEOTIDE SEQUENCE [LARGE SCALE GENOMIC DNA]</scope>
    <source>
        <strain evidence="4 5">ATCC 35017</strain>
    </source>
</reference>
<sequence>MCTSLSIKDSEHNVYQGRTLELTENLPSWITYYPINTFFQKTAPDGQKGLSYSSKFDILAVTTEVYFDGNNHNIFQGLNSAGLTFSTNMITEATLTPLEPNTYAKSLPVTAIGEWALSCFANVDDVKQAIENGFFWAPILVNFRNLASPFHYIFYDKQGGCIAVEAVNGKLQVFDNPTHVMTNGPDFEWHLKNLNNYSHLSNIDKSTSLLGNIQVTQPDSGIATVNLPSSDTSVGRFVRAVFYSTYAPQVDSSVEAINTLAHIMNNFDRTKNITVDNIGEGEGKGDVLLSEYTVWTSLSDLSKGIIYMRGYGEMNYSQYSIDQFKSAGKPVFQPLDIY</sequence>
<keyword evidence="2 4" id="KW-0378">Hydrolase</keyword>
<dbReference type="InterPro" id="IPR029055">
    <property type="entry name" value="Ntn_hydrolases_N"/>
</dbReference>